<name>A0A8X6QUM0_NEPPI</name>
<accession>A0A8X6QUM0</accession>
<dbReference type="Proteomes" id="UP000887013">
    <property type="component" value="Unassembled WGS sequence"/>
</dbReference>
<keyword evidence="2" id="KW-1185">Reference proteome</keyword>
<sequence length="211" mass="24101">MWAWPTPGWFVEASRRKCDLNFCSGRPPLSAVPLPCPGRFENIPWKDKYLKDANSKRIIICHLEPSLKVLNMMSVLMDKMLNNGPAIILLGRCYLTVCVPVDGVSVLITHFVHLRSINPKLFLTDRRRKERPVLSALLIFLPLKERDVSDDDFRLSSLFFFFGELMNQEIFSGVCLPNRSLFVCKQRIVYVGLEEVKSDAAPGVLLSEMTR</sequence>
<organism evidence="1 2">
    <name type="scientific">Nephila pilipes</name>
    <name type="common">Giant wood spider</name>
    <name type="synonym">Nephila maculata</name>
    <dbReference type="NCBI Taxonomy" id="299642"/>
    <lineage>
        <taxon>Eukaryota</taxon>
        <taxon>Metazoa</taxon>
        <taxon>Ecdysozoa</taxon>
        <taxon>Arthropoda</taxon>
        <taxon>Chelicerata</taxon>
        <taxon>Arachnida</taxon>
        <taxon>Araneae</taxon>
        <taxon>Araneomorphae</taxon>
        <taxon>Entelegynae</taxon>
        <taxon>Araneoidea</taxon>
        <taxon>Nephilidae</taxon>
        <taxon>Nephila</taxon>
    </lineage>
</organism>
<evidence type="ECO:0000313" key="2">
    <source>
        <dbReference type="Proteomes" id="UP000887013"/>
    </source>
</evidence>
<protein>
    <submittedName>
        <fullName evidence="1">Uncharacterized protein</fullName>
    </submittedName>
</protein>
<comment type="caution">
    <text evidence="1">The sequence shown here is derived from an EMBL/GenBank/DDBJ whole genome shotgun (WGS) entry which is preliminary data.</text>
</comment>
<dbReference type="EMBL" id="BMAW01131612">
    <property type="protein sequence ID" value="GFU40136.1"/>
    <property type="molecule type" value="Genomic_DNA"/>
</dbReference>
<proteinExistence type="predicted"/>
<reference evidence="1" key="1">
    <citation type="submission" date="2020-08" db="EMBL/GenBank/DDBJ databases">
        <title>Multicomponent nature underlies the extraordinary mechanical properties of spider dragline silk.</title>
        <authorList>
            <person name="Kono N."/>
            <person name="Nakamura H."/>
            <person name="Mori M."/>
            <person name="Yoshida Y."/>
            <person name="Ohtoshi R."/>
            <person name="Malay A.D."/>
            <person name="Moran D.A.P."/>
            <person name="Tomita M."/>
            <person name="Numata K."/>
            <person name="Arakawa K."/>
        </authorList>
    </citation>
    <scope>NUCLEOTIDE SEQUENCE</scope>
</reference>
<evidence type="ECO:0000313" key="1">
    <source>
        <dbReference type="EMBL" id="GFU40136.1"/>
    </source>
</evidence>
<dbReference type="AlphaFoldDB" id="A0A8X6QUM0"/>
<gene>
    <name evidence="1" type="ORF">NPIL_459841</name>
</gene>